<comment type="similarity">
    <text evidence="1">Belongs to the pseudouridine synthase TruB family.</text>
</comment>
<protein>
    <recommendedName>
        <fullName evidence="2">Pseudouridine synthase II N-terminal domain-containing protein</fullName>
    </recommendedName>
</protein>
<comment type="caution">
    <text evidence="3">The sequence shown here is derived from an EMBL/GenBank/DDBJ whole genome shotgun (WGS) entry which is preliminary data.</text>
</comment>
<dbReference type="InterPro" id="IPR020103">
    <property type="entry name" value="PsdUridine_synth_cat_dom_sf"/>
</dbReference>
<dbReference type="Pfam" id="PF01509">
    <property type="entry name" value="TruB_N"/>
    <property type="match status" value="1"/>
</dbReference>
<evidence type="ECO:0000256" key="1">
    <source>
        <dbReference type="ARBA" id="ARBA00008999"/>
    </source>
</evidence>
<dbReference type="Gene3D" id="3.30.2350.10">
    <property type="entry name" value="Pseudouridine synthase"/>
    <property type="match status" value="1"/>
</dbReference>
<dbReference type="Proteomes" id="UP001642540">
    <property type="component" value="Unassembled WGS sequence"/>
</dbReference>
<evidence type="ECO:0000313" key="3">
    <source>
        <dbReference type="EMBL" id="CAL8143679.1"/>
    </source>
</evidence>
<evidence type="ECO:0000313" key="4">
    <source>
        <dbReference type="Proteomes" id="UP001642540"/>
    </source>
</evidence>
<name>A0ABP1S576_9HEXA</name>
<dbReference type="PANTHER" id="PTHR13195">
    <property type="entry name" value="PSEUDOURIDINE SYNTHASE-RELATED"/>
    <property type="match status" value="1"/>
</dbReference>
<dbReference type="InterPro" id="IPR039048">
    <property type="entry name" value="Trub2"/>
</dbReference>
<dbReference type="EMBL" id="CAXLJM020000160">
    <property type="protein sequence ID" value="CAL8143679.1"/>
    <property type="molecule type" value="Genomic_DNA"/>
</dbReference>
<reference evidence="3 4" key="1">
    <citation type="submission" date="2024-08" db="EMBL/GenBank/DDBJ databases">
        <authorList>
            <person name="Cucini C."/>
            <person name="Frati F."/>
        </authorList>
    </citation>
    <scope>NUCLEOTIDE SEQUENCE [LARGE SCALE GENOMIC DNA]</scope>
</reference>
<evidence type="ECO:0000259" key="2">
    <source>
        <dbReference type="Pfam" id="PF01509"/>
    </source>
</evidence>
<sequence>MAAVASTTISEARTAFRLLNGIFCLYKPYGWERLRIIKEFRHKICEDLNQMRQIPRQEIVQIRRMDDSEKMSRIALQNEKVLSRFDDGRKHIEVVQGLSYQDHPLVTGARFEPKDLTVFPANKINTNVTGVHLFGINKGRRDAERIFHSRWLRTYLVSGKFGIATSTGFHTGRVVEKATYHTIHRAMFERLLASTQSAHQRLSYLATGVPLESERAYELASQGLVRPAEKSAPVIYSIKCVDFKLPDFTLEIKAINEDSGYIQKLVHELGLKLHSVATCTKLQITNVGPFGINDALLFKHWNVENVINNLNNSKQVLSNFNLEVRDMWVDKPFSFESEFDTDYTDTESTISDEKLN</sequence>
<gene>
    <name evidence="3" type="ORF">ODALV1_LOCUS29807</name>
</gene>
<proteinExistence type="inferred from homology"/>
<dbReference type="PANTHER" id="PTHR13195:SF0">
    <property type="entry name" value="PSEUDOURIDYLATE SYNTHASE TRUB2, MITOCHONDRIAL"/>
    <property type="match status" value="1"/>
</dbReference>
<dbReference type="SUPFAM" id="SSF55120">
    <property type="entry name" value="Pseudouridine synthase"/>
    <property type="match status" value="1"/>
</dbReference>
<keyword evidence="4" id="KW-1185">Reference proteome</keyword>
<organism evidence="3 4">
    <name type="scientific">Orchesella dallaii</name>
    <dbReference type="NCBI Taxonomy" id="48710"/>
    <lineage>
        <taxon>Eukaryota</taxon>
        <taxon>Metazoa</taxon>
        <taxon>Ecdysozoa</taxon>
        <taxon>Arthropoda</taxon>
        <taxon>Hexapoda</taxon>
        <taxon>Collembola</taxon>
        <taxon>Entomobryomorpha</taxon>
        <taxon>Entomobryoidea</taxon>
        <taxon>Orchesellidae</taxon>
        <taxon>Orchesellinae</taxon>
        <taxon>Orchesella</taxon>
    </lineage>
</organism>
<feature type="domain" description="Pseudouridine synthase II N-terminal" evidence="2">
    <location>
        <begin position="127"/>
        <end position="253"/>
    </location>
</feature>
<dbReference type="InterPro" id="IPR002501">
    <property type="entry name" value="PsdUridine_synth_N"/>
</dbReference>
<accession>A0ABP1S576</accession>